<accession>A0AAE0C3M6</accession>
<protein>
    <submittedName>
        <fullName evidence="1">Uncharacterized protein</fullName>
    </submittedName>
</protein>
<dbReference type="AlphaFoldDB" id="A0AAE0C3M6"/>
<gene>
    <name evidence="1" type="ORF">CYMTET_42711</name>
</gene>
<proteinExistence type="predicted"/>
<keyword evidence="2" id="KW-1185">Reference proteome</keyword>
<name>A0AAE0C3M6_9CHLO</name>
<reference evidence="1 2" key="1">
    <citation type="journal article" date="2015" name="Genome Biol. Evol.">
        <title>Comparative Genomics of a Bacterivorous Green Alga Reveals Evolutionary Causalities and Consequences of Phago-Mixotrophic Mode of Nutrition.</title>
        <authorList>
            <person name="Burns J.A."/>
            <person name="Paasch A."/>
            <person name="Narechania A."/>
            <person name="Kim E."/>
        </authorList>
    </citation>
    <scope>NUCLEOTIDE SEQUENCE [LARGE SCALE GENOMIC DNA]</scope>
    <source>
        <strain evidence="1 2">PLY_AMNH</strain>
    </source>
</reference>
<dbReference type="EMBL" id="LGRX02028657">
    <property type="protein sequence ID" value="KAK3247796.1"/>
    <property type="molecule type" value="Genomic_DNA"/>
</dbReference>
<evidence type="ECO:0000313" key="2">
    <source>
        <dbReference type="Proteomes" id="UP001190700"/>
    </source>
</evidence>
<organism evidence="1 2">
    <name type="scientific">Cymbomonas tetramitiformis</name>
    <dbReference type="NCBI Taxonomy" id="36881"/>
    <lineage>
        <taxon>Eukaryota</taxon>
        <taxon>Viridiplantae</taxon>
        <taxon>Chlorophyta</taxon>
        <taxon>Pyramimonadophyceae</taxon>
        <taxon>Pyramimonadales</taxon>
        <taxon>Pyramimonadaceae</taxon>
        <taxon>Cymbomonas</taxon>
    </lineage>
</organism>
<dbReference type="Proteomes" id="UP001190700">
    <property type="component" value="Unassembled WGS sequence"/>
</dbReference>
<comment type="caution">
    <text evidence="1">The sequence shown here is derived from an EMBL/GenBank/DDBJ whole genome shotgun (WGS) entry which is preliminary data.</text>
</comment>
<sequence>MTAPTGIFANDKNIHVIDSDDDSDGDFDDVSDGPDEVDTGYIDKPCLHVHPRFSAELSTDAGAYYGSVVLAQPFTGTALFLADCADVIESQHLIQSSPADTDRSDVSWTTAQALFT</sequence>
<evidence type="ECO:0000313" key="1">
    <source>
        <dbReference type="EMBL" id="KAK3247796.1"/>
    </source>
</evidence>